<feature type="compositionally biased region" description="Acidic residues" evidence="8">
    <location>
        <begin position="123"/>
        <end position="144"/>
    </location>
</feature>
<sequence length="225" mass="24068">MRTALIVVDVQNDFCEGGSLAVTGGAATAGAISEFIEDHHPDYHAIVATQDWHVDPGSHFSETPDYVDSWPVHCVADTDGAEPHAEFETDRIEAWFRKGEFEAAYSGFEGVLAPETSTPLGAFEEESADDDGFANTEESAEDEARDASADGQAQGLDDWLQERGIEAVDIVGIATDHCVRATAQDAVDAGYETRVLADLTAAVSPQNLEPVLEALEDAGVEVVRD</sequence>
<name>A0A846TQV6_9MICC</name>
<dbReference type="EMBL" id="JAAVUN010000005">
    <property type="protein sequence ID" value="NKE09189.1"/>
    <property type="molecule type" value="Genomic_DNA"/>
</dbReference>
<dbReference type="PANTHER" id="PTHR11080">
    <property type="entry name" value="PYRAZINAMIDASE/NICOTINAMIDASE"/>
    <property type="match status" value="1"/>
</dbReference>
<dbReference type="InterPro" id="IPR052347">
    <property type="entry name" value="Isochorismatase_Nicotinamidase"/>
</dbReference>
<reference evidence="10 11" key="1">
    <citation type="submission" date="2020-02" db="EMBL/GenBank/DDBJ databases">
        <authorList>
            <person name="Sun Q."/>
        </authorList>
    </citation>
    <scope>NUCLEOTIDE SEQUENCE [LARGE SCALE GENOMIC DNA]</scope>
    <source>
        <strain evidence="10 11">YIM 13062</strain>
    </source>
</reference>
<dbReference type="PANTHER" id="PTHR11080:SF2">
    <property type="entry name" value="LD05707P"/>
    <property type="match status" value="1"/>
</dbReference>
<evidence type="ECO:0000256" key="2">
    <source>
        <dbReference type="ARBA" id="ARBA00022642"/>
    </source>
</evidence>
<dbReference type="AlphaFoldDB" id="A0A846TQV6"/>
<dbReference type="SUPFAM" id="SSF52499">
    <property type="entry name" value="Isochorismatase-like hydrolases"/>
    <property type="match status" value="1"/>
</dbReference>
<keyword evidence="11" id="KW-1185">Reference proteome</keyword>
<dbReference type="EC" id="3.5.1.19" evidence="6"/>
<evidence type="ECO:0000313" key="10">
    <source>
        <dbReference type="EMBL" id="NKE09189.1"/>
    </source>
</evidence>
<evidence type="ECO:0000313" key="11">
    <source>
        <dbReference type="Proteomes" id="UP000521379"/>
    </source>
</evidence>
<accession>A0A846TQV6</accession>
<evidence type="ECO:0000256" key="8">
    <source>
        <dbReference type="SAM" id="MobiDB-lite"/>
    </source>
</evidence>
<dbReference type="RefSeq" id="WP_119932560.1">
    <property type="nucleotide sequence ID" value="NZ_JAAVUN010000005.1"/>
</dbReference>
<evidence type="ECO:0000256" key="1">
    <source>
        <dbReference type="ARBA" id="ARBA00006336"/>
    </source>
</evidence>
<dbReference type="InterPro" id="IPR036380">
    <property type="entry name" value="Isochorismatase-like_sf"/>
</dbReference>
<evidence type="ECO:0000259" key="9">
    <source>
        <dbReference type="Pfam" id="PF00857"/>
    </source>
</evidence>
<dbReference type="Proteomes" id="UP000521379">
    <property type="component" value="Unassembled WGS sequence"/>
</dbReference>
<feature type="region of interest" description="Disordered" evidence="8">
    <location>
        <begin position="122"/>
        <end position="153"/>
    </location>
</feature>
<feature type="domain" description="Isochorismatase-like" evidence="9">
    <location>
        <begin position="3"/>
        <end position="110"/>
    </location>
</feature>
<keyword evidence="4" id="KW-0378">Hydrolase</keyword>
<dbReference type="GO" id="GO:0008936">
    <property type="term" value="F:nicotinamidase activity"/>
    <property type="evidence" value="ECO:0007669"/>
    <property type="project" value="UniProtKB-EC"/>
</dbReference>
<keyword evidence="2" id="KW-0662">Pyridine nucleotide biosynthesis</keyword>
<evidence type="ECO:0000256" key="7">
    <source>
        <dbReference type="ARBA" id="ARBA00043224"/>
    </source>
</evidence>
<evidence type="ECO:0000256" key="3">
    <source>
        <dbReference type="ARBA" id="ARBA00022723"/>
    </source>
</evidence>
<evidence type="ECO:0000256" key="6">
    <source>
        <dbReference type="ARBA" id="ARBA00039017"/>
    </source>
</evidence>
<dbReference type="InterPro" id="IPR000868">
    <property type="entry name" value="Isochorismatase-like_dom"/>
</dbReference>
<feature type="domain" description="Isochorismatase-like" evidence="9">
    <location>
        <begin position="154"/>
        <end position="223"/>
    </location>
</feature>
<comment type="caution">
    <text evidence="10">The sequence shown here is derived from an EMBL/GenBank/DDBJ whole genome shotgun (WGS) entry which is preliminary data.</text>
</comment>
<dbReference type="GO" id="GO:0046872">
    <property type="term" value="F:metal ion binding"/>
    <property type="evidence" value="ECO:0007669"/>
    <property type="project" value="UniProtKB-KW"/>
</dbReference>
<evidence type="ECO:0000256" key="4">
    <source>
        <dbReference type="ARBA" id="ARBA00022801"/>
    </source>
</evidence>
<dbReference type="Gene3D" id="3.40.50.850">
    <property type="entry name" value="Isochorismatase-like"/>
    <property type="match status" value="1"/>
</dbReference>
<comment type="pathway">
    <text evidence="5">Cofactor biosynthesis; nicotinate biosynthesis; nicotinate from nicotinamide: step 1/1.</text>
</comment>
<dbReference type="GO" id="GO:0019363">
    <property type="term" value="P:pyridine nucleotide biosynthetic process"/>
    <property type="evidence" value="ECO:0007669"/>
    <property type="project" value="UniProtKB-KW"/>
</dbReference>
<proteinExistence type="inferred from homology"/>
<evidence type="ECO:0000256" key="5">
    <source>
        <dbReference type="ARBA" id="ARBA00037900"/>
    </source>
</evidence>
<dbReference type="Pfam" id="PF00857">
    <property type="entry name" value="Isochorismatase"/>
    <property type="match status" value="2"/>
</dbReference>
<gene>
    <name evidence="10" type="ORF">GTW58_04380</name>
</gene>
<comment type="similarity">
    <text evidence="1">Belongs to the isochorismatase family.</text>
</comment>
<organism evidence="10 11">
    <name type="scientific">Kocuria subflava</name>
    <dbReference type="NCBI Taxonomy" id="1736139"/>
    <lineage>
        <taxon>Bacteria</taxon>
        <taxon>Bacillati</taxon>
        <taxon>Actinomycetota</taxon>
        <taxon>Actinomycetes</taxon>
        <taxon>Micrococcales</taxon>
        <taxon>Micrococcaceae</taxon>
        <taxon>Kocuria</taxon>
    </lineage>
</organism>
<protein>
    <recommendedName>
        <fullName evidence="6">nicotinamidase</fullName>
        <ecNumber evidence="6">3.5.1.19</ecNumber>
    </recommendedName>
    <alternativeName>
        <fullName evidence="7">Nicotinamide deamidase</fullName>
    </alternativeName>
</protein>
<keyword evidence="3" id="KW-0479">Metal-binding</keyword>